<comment type="catalytic activity">
    <reaction evidence="8 9">
        <text>7,8-dihydroneopterin 3'-triphosphate + H2O = 6-carboxy-5,6,7,8-tetrahydropterin + triphosphate + acetaldehyde + 2 H(+)</text>
        <dbReference type="Rhea" id="RHEA:27966"/>
        <dbReference type="ChEBI" id="CHEBI:15343"/>
        <dbReference type="ChEBI" id="CHEBI:15377"/>
        <dbReference type="ChEBI" id="CHEBI:15378"/>
        <dbReference type="ChEBI" id="CHEBI:18036"/>
        <dbReference type="ChEBI" id="CHEBI:58462"/>
        <dbReference type="ChEBI" id="CHEBI:61032"/>
        <dbReference type="EC" id="4.1.2.50"/>
    </reaction>
</comment>
<comment type="similarity">
    <text evidence="2 9">Belongs to the PTPS family. QueD subfamily.</text>
</comment>
<evidence type="ECO:0000256" key="6">
    <source>
        <dbReference type="ARBA" id="ARBA00022833"/>
    </source>
</evidence>
<evidence type="ECO:0000256" key="10">
    <source>
        <dbReference type="PIRSR" id="PIRSR006113-1"/>
    </source>
</evidence>
<dbReference type="GO" id="GO:0008616">
    <property type="term" value="P:tRNA queuosine(34) biosynthetic process"/>
    <property type="evidence" value="ECO:0007669"/>
    <property type="project" value="UniProtKB-KW"/>
</dbReference>
<feature type="binding site" evidence="11">
    <location>
        <position position="28"/>
    </location>
    <ligand>
        <name>Zn(2+)</name>
        <dbReference type="ChEBI" id="CHEBI:29105"/>
    </ligand>
</feature>
<evidence type="ECO:0000256" key="3">
    <source>
        <dbReference type="ARBA" id="ARBA00018141"/>
    </source>
</evidence>
<evidence type="ECO:0000256" key="4">
    <source>
        <dbReference type="ARBA" id="ARBA00022723"/>
    </source>
</evidence>
<reference evidence="12" key="1">
    <citation type="submission" date="2021-02" db="EMBL/GenBank/DDBJ databases">
        <title>PHA producing bacteria isolated from coastal sediment in Guangdong, Shenzhen.</title>
        <authorList>
            <person name="Zheng W."/>
            <person name="Yu S."/>
            <person name="Huang Y."/>
        </authorList>
    </citation>
    <scope>NUCLEOTIDE SEQUENCE</scope>
    <source>
        <strain evidence="12">TN14-10</strain>
    </source>
</reference>
<sequence length="119" mass="13322">MEIFKDFHFEAAHRLPNVPAGHKCARLHGHSFQVRICVAGEASEPAGWVMDFGDLKAAFKPILAQLDHYYLNDIEGLENPTSENLARWIWTRLQPTLPGLSAVEIRETCTSGCIYRGGN</sequence>
<dbReference type="GO" id="GO:0070497">
    <property type="term" value="F:6-carboxytetrahydropterin synthase activity"/>
    <property type="evidence" value="ECO:0007669"/>
    <property type="project" value="UniProtKB-EC"/>
</dbReference>
<dbReference type="PANTHER" id="PTHR12589">
    <property type="entry name" value="PYRUVOYL TETRAHYDROBIOPTERIN SYNTHASE"/>
    <property type="match status" value="1"/>
</dbReference>
<feature type="binding site" evidence="11">
    <location>
        <position position="30"/>
    </location>
    <ligand>
        <name>Zn(2+)</name>
        <dbReference type="ChEBI" id="CHEBI:29105"/>
    </ligand>
</feature>
<dbReference type="InterPro" id="IPR038418">
    <property type="entry name" value="6-PTP_synth/QueD_sf"/>
</dbReference>
<feature type="active site" description="Charge relay system" evidence="10">
    <location>
        <position position="68"/>
    </location>
</feature>
<name>A0A939IJS8_9GAMM</name>
<dbReference type="NCBIfam" id="TIGR03367">
    <property type="entry name" value="queuosine_QueD"/>
    <property type="match status" value="1"/>
</dbReference>
<dbReference type="RefSeq" id="WP_206561444.1">
    <property type="nucleotide sequence ID" value="NZ_JAFKCZ010000011.1"/>
</dbReference>
<keyword evidence="4 9" id="KW-0479">Metal-binding</keyword>
<accession>A0A939IJS8</accession>
<comment type="pathway">
    <text evidence="1 9">Purine metabolism; 7-cyano-7-deazaguanine biosynthesis.</text>
</comment>
<evidence type="ECO:0000256" key="5">
    <source>
        <dbReference type="ARBA" id="ARBA00022785"/>
    </source>
</evidence>
<evidence type="ECO:0000256" key="1">
    <source>
        <dbReference type="ARBA" id="ARBA00005061"/>
    </source>
</evidence>
<evidence type="ECO:0000313" key="13">
    <source>
        <dbReference type="Proteomes" id="UP000664303"/>
    </source>
</evidence>
<dbReference type="InterPro" id="IPR007115">
    <property type="entry name" value="6-PTP_synth/QueD"/>
</dbReference>
<evidence type="ECO:0000256" key="8">
    <source>
        <dbReference type="ARBA" id="ARBA00048807"/>
    </source>
</evidence>
<feature type="active site" description="Proton acceptor" evidence="10">
    <location>
        <position position="24"/>
    </location>
</feature>
<proteinExistence type="inferred from homology"/>
<feature type="binding site" evidence="11">
    <location>
        <position position="13"/>
    </location>
    <ligand>
        <name>Zn(2+)</name>
        <dbReference type="ChEBI" id="CHEBI:29105"/>
    </ligand>
</feature>
<dbReference type="EMBL" id="JAFKCZ010000011">
    <property type="protein sequence ID" value="MBN7797999.1"/>
    <property type="molecule type" value="Genomic_DNA"/>
</dbReference>
<dbReference type="SUPFAM" id="SSF55620">
    <property type="entry name" value="Tetrahydrobiopterin biosynthesis enzymes-like"/>
    <property type="match status" value="1"/>
</dbReference>
<dbReference type="AlphaFoldDB" id="A0A939IJS8"/>
<comment type="caution">
    <text evidence="12">The sequence shown here is derived from an EMBL/GenBank/DDBJ whole genome shotgun (WGS) entry which is preliminary data.</text>
</comment>
<dbReference type="FunFam" id="3.30.479.10:FF:000001">
    <property type="entry name" value="6-carboxy-5,6,7,8-tetrahydropterin synthase"/>
    <property type="match status" value="1"/>
</dbReference>
<feature type="active site" description="Charge relay system" evidence="10">
    <location>
        <position position="107"/>
    </location>
</feature>
<dbReference type="Gene3D" id="3.30.479.10">
    <property type="entry name" value="6-pyruvoyl tetrahydropterin synthase/QueD"/>
    <property type="match status" value="1"/>
</dbReference>
<dbReference type="GO" id="GO:0046872">
    <property type="term" value="F:metal ion binding"/>
    <property type="evidence" value="ECO:0007669"/>
    <property type="project" value="UniProtKB-KW"/>
</dbReference>
<gene>
    <name evidence="12" type="primary">queD</name>
    <name evidence="12" type="ORF">JYP50_15430</name>
</gene>
<dbReference type="Proteomes" id="UP000664303">
    <property type="component" value="Unassembled WGS sequence"/>
</dbReference>
<keyword evidence="6 9" id="KW-0862">Zinc</keyword>
<protein>
    <recommendedName>
        <fullName evidence="3 9">6-carboxy-5,6,7,8-tetrahydropterin synthase</fullName>
        <ecNumber evidence="9">4.-.-.-</ecNumber>
    </recommendedName>
</protein>
<keyword evidence="5 9" id="KW-0671">Queuosine biosynthesis</keyword>
<comment type="cofactor">
    <cofactor evidence="9 11">
        <name>Zn(2+)</name>
        <dbReference type="ChEBI" id="CHEBI:29105"/>
    </cofactor>
    <text evidence="9 11">Binds 1 zinc ion per subunit.</text>
</comment>
<evidence type="ECO:0000256" key="9">
    <source>
        <dbReference type="PIRNR" id="PIRNR006113"/>
    </source>
</evidence>
<keyword evidence="13" id="KW-1185">Reference proteome</keyword>
<dbReference type="EC" id="4.-.-.-" evidence="9"/>
<evidence type="ECO:0000313" key="12">
    <source>
        <dbReference type="EMBL" id="MBN7797999.1"/>
    </source>
</evidence>
<organism evidence="12 13">
    <name type="scientific">Parahaliea mediterranea</name>
    <dbReference type="NCBI Taxonomy" id="651086"/>
    <lineage>
        <taxon>Bacteria</taxon>
        <taxon>Pseudomonadati</taxon>
        <taxon>Pseudomonadota</taxon>
        <taxon>Gammaproteobacteria</taxon>
        <taxon>Cellvibrionales</taxon>
        <taxon>Halieaceae</taxon>
        <taxon>Parahaliea</taxon>
    </lineage>
</organism>
<evidence type="ECO:0000256" key="2">
    <source>
        <dbReference type="ARBA" id="ARBA00008900"/>
    </source>
</evidence>
<dbReference type="PANTHER" id="PTHR12589:SF7">
    <property type="entry name" value="6-PYRUVOYL TETRAHYDROBIOPTERIN SYNTHASE"/>
    <property type="match status" value="1"/>
</dbReference>
<dbReference type="PIRSF" id="PIRSF006113">
    <property type="entry name" value="PTP_synth"/>
    <property type="match status" value="1"/>
</dbReference>
<keyword evidence="7 9" id="KW-0456">Lyase</keyword>
<dbReference type="Pfam" id="PF01242">
    <property type="entry name" value="PTPS"/>
    <property type="match status" value="1"/>
</dbReference>
<evidence type="ECO:0000256" key="11">
    <source>
        <dbReference type="PIRSR" id="PIRSR006113-2"/>
    </source>
</evidence>
<evidence type="ECO:0000256" key="7">
    <source>
        <dbReference type="ARBA" id="ARBA00023239"/>
    </source>
</evidence>